<evidence type="ECO:0000256" key="1">
    <source>
        <dbReference type="SAM" id="SignalP"/>
    </source>
</evidence>
<feature type="chain" id="PRO_5019769014" evidence="1">
    <location>
        <begin position="21"/>
        <end position="54"/>
    </location>
</feature>
<keyword evidence="1" id="KW-0732">Signal</keyword>
<name>A0A484ZJ45_9GAMM</name>
<dbReference type="RefSeq" id="WP_154661459.1">
    <property type="nucleotide sequence ID" value="NZ_CAADJA010000002.1"/>
</dbReference>
<protein>
    <submittedName>
        <fullName evidence="2">Uncharacterized protein</fullName>
    </submittedName>
</protein>
<accession>A0A484ZJ45</accession>
<evidence type="ECO:0000313" key="3">
    <source>
        <dbReference type="Proteomes" id="UP000373449"/>
    </source>
</evidence>
<sequence>MNKLCLCALAVGSITGASLALNGSAATEVKPMDYCSEGCGCTFESHFIFSVNFD</sequence>
<feature type="signal peptide" evidence="1">
    <location>
        <begin position="1"/>
        <end position="20"/>
    </location>
</feature>
<organism evidence="2 3">
    <name type="scientific">Budvicia aquatica</name>
    <dbReference type="NCBI Taxonomy" id="82979"/>
    <lineage>
        <taxon>Bacteria</taxon>
        <taxon>Pseudomonadati</taxon>
        <taxon>Pseudomonadota</taxon>
        <taxon>Gammaproteobacteria</taxon>
        <taxon>Enterobacterales</taxon>
        <taxon>Budviciaceae</taxon>
        <taxon>Budvicia</taxon>
    </lineage>
</organism>
<proteinExistence type="predicted"/>
<reference evidence="2 3" key="1">
    <citation type="submission" date="2019-03" db="EMBL/GenBank/DDBJ databases">
        <authorList>
            <consortium name="Pathogen Informatics"/>
        </authorList>
    </citation>
    <scope>NUCLEOTIDE SEQUENCE [LARGE SCALE GENOMIC DNA]</scope>
    <source>
        <strain evidence="2 3">NCTC12282</strain>
    </source>
</reference>
<dbReference type="EMBL" id="CAADJA010000002">
    <property type="protein sequence ID" value="VFS48490.1"/>
    <property type="molecule type" value="Genomic_DNA"/>
</dbReference>
<dbReference type="AlphaFoldDB" id="A0A484ZJ45"/>
<gene>
    <name evidence="2" type="ORF">NCTC12282_03223</name>
</gene>
<dbReference type="Proteomes" id="UP000373449">
    <property type="component" value="Unassembled WGS sequence"/>
</dbReference>
<evidence type="ECO:0000313" key="2">
    <source>
        <dbReference type="EMBL" id="VFS48490.1"/>
    </source>
</evidence>